<dbReference type="GO" id="GO:0046872">
    <property type="term" value="F:metal ion binding"/>
    <property type="evidence" value="ECO:0007669"/>
    <property type="project" value="UniProtKB-KW"/>
</dbReference>
<keyword evidence="10 14" id="KW-0472">Membrane</keyword>
<dbReference type="RefSeq" id="WP_132539644.1">
    <property type="nucleotide sequence ID" value="NZ_SLWY01000005.1"/>
</dbReference>
<feature type="binding site" evidence="12">
    <location>
        <position position="279"/>
    </location>
    <ligand>
        <name>Zn(2+)</name>
        <dbReference type="ChEBI" id="CHEBI:29105"/>
        <note>catalytic</note>
    </ligand>
</feature>
<dbReference type="InterPro" id="IPR001915">
    <property type="entry name" value="Peptidase_M48"/>
</dbReference>
<feature type="transmembrane region" description="Helical" evidence="14">
    <location>
        <begin position="327"/>
        <end position="345"/>
    </location>
</feature>
<feature type="transmembrane region" description="Helical" evidence="14">
    <location>
        <begin position="289"/>
        <end position="307"/>
    </location>
</feature>
<evidence type="ECO:0000256" key="14">
    <source>
        <dbReference type="SAM" id="Phobius"/>
    </source>
</evidence>
<evidence type="ECO:0000256" key="9">
    <source>
        <dbReference type="ARBA" id="ARBA00023049"/>
    </source>
</evidence>
<evidence type="ECO:0000256" key="2">
    <source>
        <dbReference type="ARBA" id="ARBA00022670"/>
    </source>
</evidence>
<dbReference type="Pfam" id="PF16491">
    <property type="entry name" value="Peptidase_M48_N"/>
    <property type="match status" value="1"/>
</dbReference>
<keyword evidence="3 14" id="KW-0812">Transmembrane</keyword>
<evidence type="ECO:0000313" key="18">
    <source>
        <dbReference type="Proteomes" id="UP000295765"/>
    </source>
</evidence>
<dbReference type="OrthoDB" id="9781930at2"/>
<dbReference type="EMBL" id="SLWY01000005">
    <property type="protein sequence ID" value="TCO82317.1"/>
    <property type="molecule type" value="Genomic_DNA"/>
</dbReference>
<evidence type="ECO:0000256" key="4">
    <source>
        <dbReference type="ARBA" id="ARBA00022723"/>
    </source>
</evidence>
<feature type="domain" description="Peptidase M48" evidence="15">
    <location>
        <begin position="210"/>
        <end position="413"/>
    </location>
</feature>
<accession>A0A4R2LA78</accession>
<evidence type="ECO:0000256" key="11">
    <source>
        <dbReference type="PIRSR" id="PIRSR627057-1"/>
    </source>
</evidence>
<dbReference type="GO" id="GO:0004222">
    <property type="term" value="F:metalloendopeptidase activity"/>
    <property type="evidence" value="ECO:0007669"/>
    <property type="project" value="InterPro"/>
</dbReference>
<gene>
    <name evidence="17" type="ORF">EV699_105107</name>
</gene>
<organism evidence="17 18">
    <name type="scientific">Plasticicumulans lactativorans</name>
    <dbReference type="NCBI Taxonomy" id="1133106"/>
    <lineage>
        <taxon>Bacteria</taxon>
        <taxon>Pseudomonadati</taxon>
        <taxon>Pseudomonadota</taxon>
        <taxon>Gammaproteobacteria</taxon>
        <taxon>Candidatus Competibacteraceae</taxon>
        <taxon>Plasticicumulans</taxon>
    </lineage>
</organism>
<evidence type="ECO:0000256" key="8">
    <source>
        <dbReference type="ARBA" id="ARBA00022989"/>
    </source>
</evidence>
<comment type="caution">
    <text evidence="17">The sequence shown here is derived from an EMBL/GenBank/DDBJ whole genome shotgun (WGS) entry which is preliminary data.</text>
</comment>
<feature type="binding site" evidence="12">
    <location>
        <position position="357"/>
    </location>
    <ligand>
        <name>Zn(2+)</name>
        <dbReference type="ChEBI" id="CHEBI:29105"/>
        <note>catalytic</note>
    </ligand>
</feature>
<reference evidence="17 18" key="1">
    <citation type="submission" date="2019-03" db="EMBL/GenBank/DDBJ databases">
        <title>Genomic Encyclopedia of Type Strains, Phase IV (KMG-IV): sequencing the most valuable type-strain genomes for metagenomic binning, comparative biology and taxonomic classification.</title>
        <authorList>
            <person name="Goeker M."/>
        </authorList>
    </citation>
    <scope>NUCLEOTIDE SEQUENCE [LARGE SCALE GENOMIC DNA]</scope>
    <source>
        <strain evidence="17 18">DSM 25287</strain>
    </source>
</reference>
<dbReference type="FunFam" id="3.30.2010.10:FF:000002">
    <property type="entry name" value="CAAX prenyl protease"/>
    <property type="match status" value="1"/>
</dbReference>
<keyword evidence="2 13" id="KW-0645">Protease</keyword>
<evidence type="ECO:0000256" key="12">
    <source>
        <dbReference type="PIRSR" id="PIRSR627057-2"/>
    </source>
</evidence>
<keyword evidence="6" id="KW-0256">Endoplasmic reticulum</keyword>
<sequence>MQAHDFTLIFLTLLVLGTALQLWLAWRHNHHVARHRDRVPGAFAASVSLAEHQRAADYTRARTRLGAVELLLGALVLLGWTLGGGLDALDRLWRGFGLGSIATGVGVIVSALLLGGLLELPLRIYRQFVLEARFGFNRSPAGLFVADLAKGMLVSLAFGVPLTALVLWLMEAGGARWWLWVWGVWAGFNLLMLWAYPTLIAPLFNAFTPLADTALRARIEALLARCGFKASGVFVMDGSRRSGHGNAYFTGIGKAKRIVFYDTLLDRLATDEVEAVLAHELGHFHHRHVLARVVVLFATSLAALVLLDWLLVQPWFFAGLGVTHPSPYLGLLLFLLAAGSFFIFLQPLGAWVSRRHEFEADAYAAAQSDGAALVHALVRLYRDNATTLTPDPLHSAFYDSHPPAPIRIAHLEALLQRPRASA</sequence>
<keyword evidence="4 12" id="KW-0479">Metal-binding</keyword>
<feature type="active site" description="Proton donor" evidence="11">
    <location>
        <position position="361"/>
    </location>
</feature>
<feature type="transmembrane region" description="Helical" evidence="14">
    <location>
        <begin position="175"/>
        <end position="196"/>
    </location>
</feature>
<feature type="transmembrane region" description="Helical" evidence="14">
    <location>
        <begin position="65"/>
        <end position="83"/>
    </location>
</feature>
<keyword evidence="9 13" id="KW-0482">Metalloprotease</keyword>
<feature type="binding site" evidence="12">
    <location>
        <position position="283"/>
    </location>
    <ligand>
        <name>Zn(2+)</name>
        <dbReference type="ChEBI" id="CHEBI:29105"/>
        <note>catalytic</note>
    </ligand>
</feature>
<evidence type="ECO:0000256" key="10">
    <source>
        <dbReference type="ARBA" id="ARBA00023136"/>
    </source>
</evidence>
<protein>
    <submittedName>
        <fullName evidence="17">STE24 endopeptidase</fullName>
    </submittedName>
</protein>
<evidence type="ECO:0000313" key="17">
    <source>
        <dbReference type="EMBL" id="TCO82317.1"/>
    </source>
</evidence>
<dbReference type="CDD" id="cd07343">
    <property type="entry name" value="M48A_Zmpste24p_like"/>
    <property type="match status" value="1"/>
</dbReference>
<feature type="transmembrane region" description="Helical" evidence="14">
    <location>
        <begin position="141"/>
        <end position="169"/>
    </location>
</feature>
<evidence type="ECO:0000256" key="13">
    <source>
        <dbReference type="RuleBase" id="RU003983"/>
    </source>
</evidence>
<dbReference type="GO" id="GO:0071586">
    <property type="term" value="P:CAAX-box protein processing"/>
    <property type="evidence" value="ECO:0007669"/>
    <property type="project" value="InterPro"/>
</dbReference>
<comment type="cofactor">
    <cofactor evidence="12 13">
        <name>Zn(2+)</name>
        <dbReference type="ChEBI" id="CHEBI:29105"/>
    </cofactor>
    <text evidence="12 13">Binds 1 zinc ion per subunit.</text>
</comment>
<comment type="subcellular location">
    <subcellularLocation>
        <location evidence="1">Endoplasmic reticulum membrane</location>
        <topology evidence="1">Multi-pass membrane protein</topology>
    </subcellularLocation>
</comment>
<feature type="domain" description="CAAX prenyl protease 1 N-terminal" evidence="16">
    <location>
        <begin position="30"/>
        <end position="205"/>
    </location>
</feature>
<feature type="active site" evidence="11">
    <location>
        <position position="280"/>
    </location>
</feature>
<proteinExistence type="inferred from homology"/>
<name>A0A4R2LA78_9GAMM</name>
<evidence type="ECO:0000256" key="1">
    <source>
        <dbReference type="ARBA" id="ARBA00004477"/>
    </source>
</evidence>
<dbReference type="Gene3D" id="3.30.2010.10">
    <property type="entry name" value="Metalloproteases ('zincins'), catalytic domain"/>
    <property type="match status" value="1"/>
</dbReference>
<evidence type="ECO:0000256" key="3">
    <source>
        <dbReference type="ARBA" id="ARBA00022692"/>
    </source>
</evidence>
<keyword evidence="8 14" id="KW-1133">Transmembrane helix</keyword>
<feature type="transmembrane region" description="Helical" evidence="14">
    <location>
        <begin position="95"/>
        <end position="120"/>
    </location>
</feature>
<dbReference type="InterPro" id="IPR032456">
    <property type="entry name" value="Peptidase_M48_N"/>
</dbReference>
<evidence type="ECO:0000259" key="15">
    <source>
        <dbReference type="Pfam" id="PF01435"/>
    </source>
</evidence>
<dbReference type="InterPro" id="IPR027057">
    <property type="entry name" value="CAXX_Prtase_1"/>
</dbReference>
<keyword evidence="7 12" id="KW-0862">Zinc</keyword>
<dbReference type="AlphaFoldDB" id="A0A4R2LA78"/>
<evidence type="ECO:0000259" key="16">
    <source>
        <dbReference type="Pfam" id="PF16491"/>
    </source>
</evidence>
<evidence type="ECO:0000256" key="6">
    <source>
        <dbReference type="ARBA" id="ARBA00022824"/>
    </source>
</evidence>
<feature type="transmembrane region" description="Helical" evidence="14">
    <location>
        <begin position="6"/>
        <end position="26"/>
    </location>
</feature>
<dbReference type="Proteomes" id="UP000295765">
    <property type="component" value="Unassembled WGS sequence"/>
</dbReference>
<dbReference type="PANTHER" id="PTHR10120">
    <property type="entry name" value="CAAX PRENYL PROTEASE 1"/>
    <property type="match status" value="1"/>
</dbReference>
<dbReference type="Pfam" id="PF01435">
    <property type="entry name" value="Peptidase_M48"/>
    <property type="match status" value="1"/>
</dbReference>
<evidence type="ECO:0000256" key="5">
    <source>
        <dbReference type="ARBA" id="ARBA00022801"/>
    </source>
</evidence>
<keyword evidence="5 13" id="KW-0378">Hydrolase</keyword>
<comment type="similarity">
    <text evidence="13">Belongs to the peptidase M48 family.</text>
</comment>
<evidence type="ECO:0000256" key="7">
    <source>
        <dbReference type="ARBA" id="ARBA00022833"/>
    </source>
</evidence>
<keyword evidence="18" id="KW-1185">Reference proteome</keyword>